<dbReference type="InterPro" id="IPR036188">
    <property type="entry name" value="FAD/NAD-bd_sf"/>
</dbReference>
<dbReference type="PANTHER" id="PTHR46056">
    <property type="entry name" value="LONG-CHAIN-ALCOHOL OXIDASE"/>
    <property type="match status" value="1"/>
</dbReference>
<evidence type="ECO:0000256" key="1">
    <source>
        <dbReference type="ARBA" id="ARBA00010790"/>
    </source>
</evidence>
<evidence type="ECO:0000256" key="4">
    <source>
        <dbReference type="ARBA" id="ARBA00023002"/>
    </source>
</evidence>
<keyword evidence="4" id="KW-0560">Oxidoreductase</keyword>
<comment type="caution">
    <text evidence="7">The sequence shown here is derived from an EMBL/GenBank/DDBJ whole genome shotgun (WGS) entry which is preliminary data.</text>
</comment>
<dbReference type="Pfam" id="PF00732">
    <property type="entry name" value="GMC_oxred_N"/>
    <property type="match status" value="1"/>
</dbReference>
<keyword evidence="8" id="KW-1185">Reference proteome</keyword>
<dbReference type="Proteomes" id="UP001609821">
    <property type="component" value="Unassembled WGS sequence"/>
</dbReference>
<evidence type="ECO:0000256" key="2">
    <source>
        <dbReference type="ARBA" id="ARBA00022630"/>
    </source>
</evidence>
<accession>A0ABW7LZQ5</accession>
<dbReference type="InterPro" id="IPR000172">
    <property type="entry name" value="GMC_OxRdtase_N"/>
</dbReference>
<keyword evidence="3" id="KW-0274">FAD</keyword>
<evidence type="ECO:0000256" key="3">
    <source>
        <dbReference type="ARBA" id="ARBA00022827"/>
    </source>
</evidence>
<dbReference type="InterPro" id="IPR007867">
    <property type="entry name" value="GMC_OxRtase_C"/>
</dbReference>
<dbReference type="EMBL" id="JBINXB010000005">
    <property type="protein sequence ID" value="MFH6565623.1"/>
    <property type="molecule type" value="Genomic_DNA"/>
</dbReference>
<organism evidence="7 8">
    <name type="scientific">Pseudomonas kulmbachensis</name>
    <dbReference type="NCBI Taxonomy" id="3043408"/>
    <lineage>
        <taxon>Bacteria</taxon>
        <taxon>Pseudomonadati</taxon>
        <taxon>Pseudomonadota</taxon>
        <taxon>Gammaproteobacteria</taxon>
        <taxon>Pseudomonadales</taxon>
        <taxon>Pseudomonadaceae</taxon>
        <taxon>Pseudomonas</taxon>
    </lineage>
</organism>
<comment type="similarity">
    <text evidence="1">Belongs to the GMC oxidoreductase family.</text>
</comment>
<dbReference type="PANTHER" id="PTHR46056:SF12">
    <property type="entry name" value="LONG-CHAIN-ALCOHOL OXIDASE"/>
    <property type="match status" value="1"/>
</dbReference>
<dbReference type="Gene3D" id="3.50.50.60">
    <property type="entry name" value="FAD/NAD(P)-binding domain"/>
    <property type="match status" value="2"/>
</dbReference>
<name>A0ABW7LZQ5_9PSED</name>
<evidence type="ECO:0000313" key="7">
    <source>
        <dbReference type="EMBL" id="MFH6565623.1"/>
    </source>
</evidence>
<reference evidence="7 8" key="1">
    <citation type="submission" date="2024-10" db="EMBL/GenBank/DDBJ databases">
        <title>Aeromonas and Pseudomonas from the Cagarras Archipelago, Rio de Janeiro, Brazil.</title>
        <authorList>
            <person name="Canellas A.L.B."/>
            <person name="Laport M.S."/>
        </authorList>
    </citation>
    <scope>NUCLEOTIDE SEQUENCE [LARGE SCALE GENOMIC DNA]</scope>
    <source>
        <strain evidence="7 8">CPF-4</strain>
    </source>
</reference>
<evidence type="ECO:0000259" key="5">
    <source>
        <dbReference type="Pfam" id="PF00732"/>
    </source>
</evidence>
<evidence type="ECO:0000259" key="6">
    <source>
        <dbReference type="Pfam" id="PF05199"/>
    </source>
</evidence>
<gene>
    <name evidence="7" type="ORF">ACHMWK_06535</name>
</gene>
<dbReference type="Pfam" id="PF13450">
    <property type="entry name" value="NAD_binding_8"/>
    <property type="match status" value="1"/>
</dbReference>
<keyword evidence="2" id="KW-0285">Flavoprotein</keyword>
<evidence type="ECO:0000313" key="8">
    <source>
        <dbReference type="Proteomes" id="UP001609821"/>
    </source>
</evidence>
<sequence>MSNELISTHAAAAPLEGAPASRRFIQTAQPDENGNIECDLLIIGSGMGGSTFAHALAQKGIDILIVERGDFLPHEAQNWEAEAVFGQGRYRNAEQWLDRDNKSFSPGVFYYVGGNTKFYGAMLPRFREADFSEIKHAEGVAPGWPVTYAEMEPYYCKAETLYKVHGNENQDPTDPWRSEPYPWPGLKHDQALDRLEQAMRQDGLNPFAMPAAVDYGPDRGCVLCSTCDGYPCMLDAKADAEMSALRPALQTKNVRILTRTKVDKLLTSEDGLRVTSAVGTREGKAVRISAKRVALACGAVNSAALLFRSRNQHHPHGLGNSSDQLGRNYMVHNSTFMIAVDPRRTNNVRFQKTLAINDWYHAGTDNAFPLGNVQMLGKIREPMVTPMRPWLPKTISRFITDHSVDLYLTSEDIPTQENRVVFDEERNSIKVFWTPNNLEAHKRLVEKTSAVMRKAGYPFVLTERMGIATNSHQCGTAVMGNDPLKSVLDRNCKMHDLENVWIVDSSSFPSSAAVNPALTIAANALRVAATVAEGEQ</sequence>
<dbReference type="SUPFAM" id="SSF51905">
    <property type="entry name" value="FAD/NAD(P)-binding domain"/>
    <property type="match status" value="1"/>
</dbReference>
<proteinExistence type="inferred from homology"/>
<feature type="domain" description="Glucose-methanol-choline oxidoreductase N-terminal" evidence="5">
    <location>
        <begin position="194"/>
        <end position="332"/>
    </location>
</feature>
<protein>
    <submittedName>
        <fullName evidence="7">GMC oxidoreductase</fullName>
    </submittedName>
</protein>
<dbReference type="Pfam" id="PF05199">
    <property type="entry name" value="GMC_oxred_C"/>
    <property type="match status" value="1"/>
</dbReference>
<feature type="domain" description="Glucose-methanol-choline oxidoreductase C-terminal" evidence="6">
    <location>
        <begin position="428"/>
        <end position="524"/>
    </location>
</feature>
<dbReference type="RefSeq" id="WP_395246801.1">
    <property type="nucleotide sequence ID" value="NZ_JBINXA010000015.1"/>
</dbReference>